<sequence length="408" mass="46837">MRSANTWESLPLELWIATFAQIDSLKDLIQCRLVCKAWDPLAETAMFSQTPLHFPERRSAAVKLHYHLARKPFLGLYIREVLMKCSVWADFKFTDPLIVALCRLVFTPEIEKLGGEPLGGDFYKLLLKIINDSPQKFSHFKAIAACYNENMPYSQVLFKVKDTLEFVDLSCVLHIQSPGRLVLGCLDKFVKLKEVRLSLERVPGIEAIEVILQKLQSVESLTLDVLYSSFTRKTKNKSEKMKTVFIPGCGEEGYTSTVVDYVAYKYPKLQTFKLTIPKYMGRHLDTIFQSMEQFPHIHIHDTYTDESEDLWMLGYRFKSTTNKVKIRYSDYLDDSDETGAQIDISRTNSTQHTDFNITLSQGLSHAFVKQLLSSVCTGSSDIIDLEINLHLYKDPADESEHEMTFTTF</sequence>
<dbReference type="VEuPathDB" id="FungiDB:MUCCIDRAFT_166055"/>
<dbReference type="OrthoDB" id="2218040at2759"/>
<gene>
    <name evidence="2" type="ORF">MUCCIDRAFT_166055</name>
</gene>
<dbReference type="InterPro" id="IPR036047">
    <property type="entry name" value="F-box-like_dom_sf"/>
</dbReference>
<evidence type="ECO:0000259" key="1">
    <source>
        <dbReference type="Pfam" id="PF12937"/>
    </source>
</evidence>
<dbReference type="EMBL" id="AMYB01000007">
    <property type="protein sequence ID" value="OAD00264.1"/>
    <property type="molecule type" value="Genomic_DNA"/>
</dbReference>
<protein>
    <recommendedName>
        <fullName evidence="1">F-box domain-containing protein</fullName>
    </recommendedName>
</protein>
<dbReference type="SUPFAM" id="SSF81383">
    <property type="entry name" value="F-box domain"/>
    <property type="match status" value="1"/>
</dbReference>
<name>A0A168IRF3_MUCCL</name>
<dbReference type="Gene3D" id="1.20.1280.50">
    <property type="match status" value="1"/>
</dbReference>
<evidence type="ECO:0000313" key="2">
    <source>
        <dbReference type="EMBL" id="OAD00264.1"/>
    </source>
</evidence>
<dbReference type="AlphaFoldDB" id="A0A168IRF3"/>
<proteinExistence type="predicted"/>
<keyword evidence="3" id="KW-1185">Reference proteome</keyword>
<reference evidence="2 3" key="1">
    <citation type="submission" date="2015-06" db="EMBL/GenBank/DDBJ databases">
        <title>Expansion of signal transduction pathways in fungi by whole-genome duplication.</title>
        <authorList>
            <consortium name="DOE Joint Genome Institute"/>
            <person name="Corrochano L.M."/>
            <person name="Kuo A."/>
            <person name="Marcet-Houben M."/>
            <person name="Polaino S."/>
            <person name="Salamov A."/>
            <person name="Villalobos J.M."/>
            <person name="Alvarez M.I."/>
            <person name="Avalos J."/>
            <person name="Benito E.P."/>
            <person name="Benoit I."/>
            <person name="Burger G."/>
            <person name="Camino L.P."/>
            <person name="Canovas D."/>
            <person name="Cerda-Olmedo E."/>
            <person name="Cheng J.-F."/>
            <person name="Dominguez A."/>
            <person name="Elias M."/>
            <person name="Eslava A.P."/>
            <person name="Glaser F."/>
            <person name="Grimwood J."/>
            <person name="Gutierrez G."/>
            <person name="Heitman J."/>
            <person name="Henrissat B."/>
            <person name="Iturriaga E.A."/>
            <person name="Lang B.F."/>
            <person name="Lavin J.L."/>
            <person name="Lee S."/>
            <person name="Li W."/>
            <person name="Lindquist E."/>
            <person name="Lopez-Garcia S."/>
            <person name="Luque E.M."/>
            <person name="Marcos A.T."/>
            <person name="Martin J."/>
            <person name="Mccluskey K."/>
            <person name="Medina H.R."/>
            <person name="Miralles-Duran A."/>
            <person name="Miyazaki A."/>
            <person name="Munoz-Torres E."/>
            <person name="Oguiza J.A."/>
            <person name="Ohm R."/>
            <person name="Olmedo M."/>
            <person name="Orejas M."/>
            <person name="Ortiz-Castellanos L."/>
            <person name="Pisabarro A.G."/>
            <person name="Rodriguez-Romero J."/>
            <person name="Ruiz-Herrera J."/>
            <person name="Ruiz-Vazquez R."/>
            <person name="Sanz C."/>
            <person name="Schackwitz W."/>
            <person name="Schmutz J."/>
            <person name="Shahriari M."/>
            <person name="Shelest E."/>
            <person name="Silva-Franco F."/>
            <person name="Soanes D."/>
            <person name="Syed K."/>
            <person name="Tagua V.G."/>
            <person name="Talbot N.J."/>
            <person name="Thon M."/>
            <person name="De Vries R.P."/>
            <person name="Wiebenga A."/>
            <person name="Yadav J.S."/>
            <person name="Braun E.L."/>
            <person name="Baker S."/>
            <person name="Garre V."/>
            <person name="Horwitz B."/>
            <person name="Torres-Martinez S."/>
            <person name="Idnurm A."/>
            <person name="Herrera-Estrella A."/>
            <person name="Gabaldon T."/>
            <person name="Grigoriev I.V."/>
        </authorList>
    </citation>
    <scope>NUCLEOTIDE SEQUENCE [LARGE SCALE GENOMIC DNA]</scope>
    <source>
        <strain evidence="2 3">CBS 277.49</strain>
    </source>
</reference>
<feature type="domain" description="F-box" evidence="1">
    <location>
        <begin position="7"/>
        <end position="42"/>
    </location>
</feature>
<organism evidence="2 3">
    <name type="scientific">Mucor lusitanicus CBS 277.49</name>
    <dbReference type="NCBI Taxonomy" id="747725"/>
    <lineage>
        <taxon>Eukaryota</taxon>
        <taxon>Fungi</taxon>
        <taxon>Fungi incertae sedis</taxon>
        <taxon>Mucoromycota</taxon>
        <taxon>Mucoromycotina</taxon>
        <taxon>Mucoromycetes</taxon>
        <taxon>Mucorales</taxon>
        <taxon>Mucorineae</taxon>
        <taxon>Mucoraceae</taxon>
        <taxon>Mucor</taxon>
    </lineage>
</organism>
<dbReference type="Pfam" id="PF12937">
    <property type="entry name" value="F-box-like"/>
    <property type="match status" value="1"/>
</dbReference>
<dbReference type="InterPro" id="IPR001810">
    <property type="entry name" value="F-box_dom"/>
</dbReference>
<evidence type="ECO:0000313" key="3">
    <source>
        <dbReference type="Proteomes" id="UP000077051"/>
    </source>
</evidence>
<dbReference type="Proteomes" id="UP000077051">
    <property type="component" value="Unassembled WGS sequence"/>
</dbReference>
<comment type="caution">
    <text evidence="2">The sequence shown here is derived from an EMBL/GenBank/DDBJ whole genome shotgun (WGS) entry which is preliminary data.</text>
</comment>
<accession>A0A168IRF3</accession>